<protein>
    <submittedName>
        <fullName evidence="1">Uncharacterized protein</fullName>
    </submittedName>
</protein>
<dbReference type="EMBL" id="LLYB01000040">
    <property type="protein sequence ID" value="KRR26965.1"/>
    <property type="molecule type" value="Genomic_DNA"/>
</dbReference>
<organism evidence="1 2">
    <name type="scientific">Bradyrhizobium lablabi</name>
    <dbReference type="NCBI Taxonomy" id="722472"/>
    <lineage>
        <taxon>Bacteria</taxon>
        <taxon>Pseudomonadati</taxon>
        <taxon>Pseudomonadota</taxon>
        <taxon>Alphaproteobacteria</taxon>
        <taxon>Hyphomicrobiales</taxon>
        <taxon>Nitrobacteraceae</taxon>
        <taxon>Bradyrhizobium</taxon>
    </lineage>
</organism>
<reference evidence="1 2" key="1">
    <citation type="submission" date="2014-03" db="EMBL/GenBank/DDBJ databases">
        <title>Bradyrhizobium valentinum sp. nov., isolated from effective nodules of Lupinus mariae-josephae, a lupine endemic of basic-lime soils in Eastern Spain.</title>
        <authorList>
            <person name="Duran D."/>
            <person name="Rey L."/>
            <person name="Navarro A."/>
            <person name="Busquets A."/>
            <person name="Imperial J."/>
            <person name="Ruiz-Argueso T."/>
        </authorList>
    </citation>
    <scope>NUCLEOTIDE SEQUENCE [LARGE SCALE GENOMIC DNA]</scope>
    <source>
        <strain evidence="1 2">CCBAU 23086</strain>
    </source>
</reference>
<proteinExistence type="predicted"/>
<evidence type="ECO:0000313" key="2">
    <source>
        <dbReference type="Proteomes" id="UP000051660"/>
    </source>
</evidence>
<gene>
    <name evidence="1" type="ORF">CQ14_33715</name>
</gene>
<comment type="caution">
    <text evidence="1">The sequence shown here is derived from an EMBL/GenBank/DDBJ whole genome shotgun (WGS) entry which is preliminary data.</text>
</comment>
<accession>A0A0R3NAG1</accession>
<evidence type="ECO:0000313" key="1">
    <source>
        <dbReference type="EMBL" id="KRR26965.1"/>
    </source>
</evidence>
<dbReference type="AlphaFoldDB" id="A0A0R3NAG1"/>
<name>A0A0R3NAG1_9BRAD</name>
<sequence length="104" mass="10779">MGTLESHDPNADQITYLNGPAAGAGRCRAMQHHPATALQATSASLAIPTAIAFAAFTQRILVEASRSQFGAHVRPNRSPAGLPISAAISFASLSQRVLVFAGKP</sequence>
<dbReference type="Proteomes" id="UP000051660">
    <property type="component" value="Unassembled WGS sequence"/>
</dbReference>